<dbReference type="Proteomes" id="UP000694557">
    <property type="component" value="Unassembled WGS sequence"/>
</dbReference>
<name>A0A8C7CCN9_ONCKI</name>
<evidence type="ECO:0000313" key="2">
    <source>
        <dbReference type="Proteomes" id="UP000694557"/>
    </source>
</evidence>
<dbReference type="GeneTree" id="ENSGT01110000267310"/>
<dbReference type="AlphaFoldDB" id="A0A8C7CCN9"/>
<accession>A0A8C7CCN9</accession>
<organism evidence="1 2">
    <name type="scientific">Oncorhynchus kisutch</name>
    <name type="common">Coho salmon</name>
    <name type="synonym">Salmo kisutch</name>
    <dbReference type="NCBI Taxonomy" id="8019"/>
    <lineage>
        <taxon>Eukaryota</taxon>
        <taxon>Metazoa</taxon>
        <taxon>Chordata</taxon>
        <taxon>Craniata</taxon>
        <taxon>Vertebrata</taxon>
        <taxon>Euteleostomi</taxon>
        <taxon>Actinopterygii</taxon>
        <taxon>Neopterygii</taxon>
        <taxon>Teleostei</taxon>
        <taxon>Protacanthopterygii</taxon>
        <taxon>Salmoniformes</taxon>
        <taxon>Salmonidae</taxon>
        <taxon>Salmoninae</taxon>
        <taxon>Oncorhynchus</taxon>
    </lineage>
</organism>
<proteinExistence type="predicted"/>
<sequence length="204" mass="22991">VHPLNDVSTVVKDAPDVFSVHCAGEMGITIVPSISTGCADPLKRPHRREGIHYHIWLCAYWPDFYTHLVLLQSQNMLGFLHKKVNKKQILFVQEENDRNGPQEVLPVVPDVLEEVEGLLQPVGLIVFPDHHVVAATGYHKDNGYLTIKTLNPLSAKMAAISNSLKIDFVYLESCLKNPRCQYSASQQVLISRRVVTLLHNFNLF</sequence>
<reference evidence="1" key="1">
    <citation type="submission" date="2025-08" db="UniProtKB">
        <authorList>
            <consortium name="Ensembl"/>
        </authorList>
    </citation>
    <scope>IDENTIFICATION</scope>
</reference>
<protein>
    <submittedName>
        <fullName evidence="1">Uncharacterized protein</fullName>
    </submittedName>
</protein>
<evidence type="ECO:0000313" key="1">
    <source>
        <dbReference type="Ensembl" id="ENSOKIP00005002154.1"/>
    </source>
</evidence>
<reference evidence="1" key="2">
    <citation type="submission" date="2025-09" db="UniProtKB">
        <authorList>
            <consortium name="Ensembl"/>
        </authorList>
    </citation>
    <scope>IDENTIFICATION</scope>
</reference>
<keyword evidence="2" id="KW-1185">Reference proteome</keyword>
<dbReference type="Ensembl" id="ENSOKIT00005002274.1">
    <property type="protein sequence ID" value="ENSOKIP00005002154.1"/>
    <property type="gene ID" value="ENSOKIG00005001047.1"/>
</dbReference>